<keyword evidence="2" id="KW-1185">Reference proteome</keyword>
<comment type="caution">
    <text evidence="1">The sequence shown here is derived from an EMBL/GenBank/DDBJ whole genome shotgun (WGS) entry which is preliminary data.</text>
</comment>
<organism evidence="1 2">
    <name type="scientific">Planotetraspora mira</name>
    <dbReference type="NCBI Taxonomy" id="58121"/>
    <lineage>
        <taxon>Bacteria</taxon>
        <taxon>Bacillati</taxon>
        <taxon>Actinomycetota</taxon>
        <taxon>Actinomycetes</taxon>
        <taxon>Streptosporangiales</taxon>
        <taxon>Streptosporangiaceae</taxon>
        <taxon>Planotetraspora</taxon>
    </lineage>
</organism>
<accession>A0A8J3TXF9</accession>
<evidence type="ECO:0000313" key="2">
    <source>
        <dbReference type="Proteomes" id="UP000650628"/>
    </source>
</evidence>
<dbReference type="Proteomes" id="UP000650628">
    <property type="component" value="Unassembled WGS sequence"/>
</dbReference>
<reference evidence="1 2" key="1">
    <citation type="submission" date="2021-01" db="EMBL/GenBank/DDBJ databases">
        <title>Whole genome shotgun sequence of Planotetraspora mira NBRC 15435.</title>
        <authorList>
            <person name="Komaki H."/>
            <person name="Tamura T."/>
        </authorList>
    </citation>
    <scope>NUCLEOTIDE SEQUENCE [LARGE SCALE GENOMIC DNA]</scope>
    <source>
        <strain evidence="1 2">NBRC 15435</strain>
    </source>
</reference>
<dbReference type="EMBL" id="BOOO01000050">
    <property type="protein sequence ID" value="GII34393.1"/>
    <property type="molecule type" value="Genomic_DNA"/>
</dbReference>
<name>A0A8J3TXF9_9ACTN</name>
<gene>
    <name evidence="1" type="ORF">Pmi06nite_78350</name>
</gene>
<evidence type="ECO:0000313" key="1">
    <source>
        <dbReference type="EMBL" id="GII34393.1"/>
    </source>
</evidence>
<protein>
    <submittedName>
        <fullName evidence="1">Uncharacterized protein</fullName>
    </submittedName>
</protein>
<sequence>MVDAFEALRLLPDLVIRPQGAELRALDAQLADQRGEPLVAGVPGRLQAQLGGDGFGVGRPVREERAGLRVEEELTGPVAGTKVVGEAEHGDAERVRGHDDHPVVDDDRGCVAHALQQMPHTAADGLPAASGGAVRPREIVQVGVLRGVQAQRPADRVEHRVGHLPAASLFQADVVVGADAGQLGDLFAAQAGDAAPAVTGETDVLGTEAGAPRPKEVAELGIHPSSLGAIPAAGVVLPGLC</sequence>
<proteinExistence type="predicted"/>
<dbReference type="AlphaFoldDB" id="A0A8J3TXF9"/>